<feature type="domain" description="UvrD-like helicase C-terminal" evidence="18">
    <location>
        <begin position="482"/>
        <end position="772"/>
    </location>
</feature>
<keyword evidence="20" id="KW-1185">Reference proteome</keyword>
<evidence type="ECO:0000256" key="1">
    <source>
        <dbReference type="ARBA" id="ARBA00022722"/>
    </source>
</evidence>
<evidence type="ECO:0000256" key="16">
    <source>
        <dbReference type="SAM" id="MobiDB-lite"/>
    </source>
</evidence>
<dbReference type="InterPro" id="IPR011335">
    <property type="entry name" value="Restrct_endonuc-II-like"/>
</dbReference>
<evidence type="ECO:0000256" key="6">
    <source>
        <dbReference type="ARBA" id="ARBA00022839"/>
    </source>
</evidence>
<organism evidence="19 20">
    <name type="scientific">Eoetvoesiella caeni</name>
    <dbReference type="NCBI Taxonomy" id="645616"/>
    <lineage>
        <taxon>Bacteria</taxon>
        <taxon>Pseudomonadati</taxon>
        <taxon>Pseudomonadota</taxon>
        <taxon>Betaproteobacteria</taxon>
        <taxon>Burkholderiales</taxon>
        <taxon>Alcaligenaceae</taxon>
        <taxon>Eoetvoesiella</taxon>
    </lineage>
</organism>
<dbReference type="PANTHER" id="PTHR11070">
    <property type="entry name" value="UVRD / RECB / PCRA DNA HELICASE FAMILY MEMBER"/>
    <property type="match status" value="1"/>
</dbReference>
<evidence type="ECO:0000313" key="20">
    <source>
        <dbReference type="Proteomes" id="UP000253628"/>
    </source>
</evidence>
<keyword evidence="1" id="KW-0540">Nuclease</keyword>
<dbReference type="GO" id="GO:0033202">
    <property type="term" value="C:DNA helicase complex"/>
    <property type="evidence" value="ECO:0007669"/>
    <property type="project" value="TreeGrafter"/>
</dbReference>
<feature type="region of interest" description="Disordered" evidence="16">
    <location>
        <begin position="881"/>
        <end position="904"/>
    </location>
</feature>
<evidence type="ECO:0000256" key="13">
    <source>
        <dbReference type="ARBA" id="ARBA00034923"/>
    </source>
</evidence>
<dbReference type="InterPro" id="IPR014016">
    <property type="entry name" value="UvrD-like_ATP-bd"/>
</dbReference>
<dbReference type="Pfam" id="PF13361">
    <property type="entry name" value="UvrD_C"/>
    <property type="match status" value="1"/>
</dbReference>
<evidence type="ECO:0000256" key="9">
    <source>
        <dbReference type="ARBA" id="ARBA00023204"/>
    </source>
</evidence>
<keyword evidence="10" id="KW-0413">Isomerase</keyword>
<dbReference type="InterPro" id="IPR000212">
    <property type="entry name" value="DNA_helicase_UvrD/REP"/>
</dbReference>
<dbReference type="GO" id="GO:0005829">
    <property type="term" value="C:cytosol"/>
    <property type="evidence" value="ECO:0007669"/>
    <property type="project" value="TreeGrafter"/>
</dbReference>
<dbReference type="GO" id="GO:0000725">
    <property type="term" value="P:recombinational repair"/>
    <property type="evidence" value="ECO:0007669"/>
    <property type="project" value="TreeGrafter"/>
</dbReference>
<dbReference type="SUPFAM" id="SSF52540">
    <property type="entry name" value="P-loop containing nucleoside triphosphate hydrolases"/>
    <property type="match status" value="1"/>
</dbReference>
<evidence type="ECO:0000259" key="18">
    <source>
        <dbReference type="PROSITE" id="PS51217"/>
    </source>
</evidence>
<accession>A0A366HAD5</accession>
<evidence type="ECO:0000256" key="11">
    <source>
        <dbReference type="ARBA" id="ARBA00034617"/>
    </source>
</evidence>
<keyword evidence="8" id="KW-0238">DNA-binding</keyword>
<dbReference type="RefSeq" id="WP_113933632.1">
    <property type="nucleotide sequence ID" value="NZ_JACCEU010000007.1"/>
</dbReference>
<evidence type="ECO:0000256" key="7">
    <source>
        <dbReference type="ARBA" id="ARBA00022840"/>
    </source>
</evidence>
<dbReference type="EC" id="5.6.2.4" evidence="12"/>
<dbReference type="InterPro" id="IPR038726">
    <property type="entry name" value="PDDEXK_AddAB-type"/>
</dbReference>
<evidence type="ECO:0000313" key="19">
    <source>
        <dbReference type="EMBL" id="RBP38827.1"/>
    </source>
</evidence>
<protein>
    <recommendedName>
        <fullName evidence="12">DNA 3'-5' helicase</fullName>
        <ecNumber evidence="12">5.6.2.4</ecNumber>
    </recommendedName>
    <alternativeName>
        <fullName evidence="13">DNA 3'-5' helicase II</fullName>
    </alternativeName>
</protein>
<feature type="binding site" evidence="15">
    <location>
        <begin position="26"/>
        <end position="33"/>
    </location>
    <ligand>
        <name>ATP</name>
        <dbReference type="ChEBI" id="CHEBI:30616"/>
    </ligand>
</feature>
<keyword evidence="9" id="KW-0234">DNA repair</keyword>
<dbReference type="InterPro" id="IPR027417">
    <property type="entry name" value="P-loop_NTPase"/>
</dbReference>
<dbReference type="Proteomes" id="UP000253628">
    <property type="component" value="Unassembled WGS sequence"/>
</dbReference>
<dbReference type="Pfam" id="PF12705">
    <property type="entry name" value="PDDEXK_1"/>
    <property type="match status" value="1"/>
</dbReference>
<dbReference type="Gene3D" id="3.90.320.10">
    <property type="match status" value="1"/>
</dbReference>
<feature type="domain" description="UvrD-like helicase ATP-binding" evidence="17">
    <location>
        <begin position="5"/>
        <end position="481"/>
    </location>
</feature>
<dbReference type="PANTHER" id="PTHR11070:SF2">
    <property type="entry name" value="ATP-DEPENDENT DNA HELICASE SRS2"/>
    <property type="match status" value="1"/>
</dbReference>
<comment type="caution">
    <text evidence="19">The sequence shown here is derived from an EMBL/GenBank/DDBJ whole genome shotgun (WGS) entry which is preliminary data.</text>
</comment>
<keyword evidence="6" id="KW-0269">Exonuclease</keyword>
<keyword evidence="2 15" id="KW-0547">Nucleotide-binding</keyword>
<keyword evidence="7 15" id="KW-0067">ATP-binding</keyword>
<evidence type="ECO:0000256" key="15">
    <source>
        <dbReference type="PROSITE-ProRule" id="PRU00560"/>
    </source>
</evidence>
<reference evidence="19 20" key="1">
    <citation type="submission" date="2018-06" db="EMBL/GenBank/DDBJ databases">
        <title>Genomic Encyclopedia of Type Strains, Phase IV (KMG-IV): sequencing the most valuable type-strain genomes for metagenomic binning, comparative biology and taxonomic classification.</title>
        <authorList>
            <person name="Goeker M."/>
        </authorList>
    </citation>
    <scope>NUCLEOTIDE SEQUENCE [LARGE SCALE GENOMIC DNA]</scope>
    <source>
        <strain evidence="19 20">DSM 25520</strain>
    </source>
</reference>
<dbReference type="EMBL" id="QNRQ01000006">
    <property type="protein sequence ID" value="RBP38827.1"/>
    <property type="molecule type" value="Genomic_DNA"/>
</dbReference>
<comment type="catalytic activity">
    <reaction evidence="14">
        <text>ATP + H2O = ADP + phosphate + H(+)</text>
        <dbReference type="Rhea" id="RHEA:13065"/>
        <dbReference type="ChEBI" id="CHEBI:15377"/>
        <dbReference type="ChEBI" id="CHEBI:15378"/>
        <dbReference type="ChEBI" id="CHEBI:30616"/>
        <dbReference type="ChEBI" id="CHEBI:43474"/>
        <dbReference type="ChEBI" id="CHEBI:456216"/>
        <dbReference type="EC" id="5.6.2.4"/>
    </reaction>
</comment>
<gene>
    <name evidence="19" type="ORF">DFR37_106119</name>
</gene>
<evidence type="ECO:0000256" key="3">
    <source>
        <dbReference type="ARBA" id="ARBA00022763"/>
    </source>
</evidence>
<dbReference type="GO" id="GO:0003677">
    <property type="term" value="F:DNA binding"/>
    <property type="evidence" value="ECO:0007669"/>
    <property type="project" value="UniProtKB-KW"/>
</dbReference>
<evidence type="ECO:0000256" key="2">
    <source>
        <dbReference type="ARBA" id="ARBA00022741"/>
    </source>
</evidence>
<evidence type="ECO:0000256" key="12">
    <source>
        <dbReference type="ARBA" id="ARBA00034808"/>
    </source>
</evidence>
<dbReference type="PROSITE" id="PS51217">
    <property type="entry name" value="UVRD_HELICASE_CTER"/>
    <property type="match status" value="1"/>
</dbReference>
<keyword evidence="3" id="KW-0227">DNA damage</keyword>
<keyword evidence="4 15" id="KW-0378">Hydrolase</keyword>
<dbReference type="SUPFAM" id="SSF52980">
    <property type="entry name" value="Restriction endonuclease-like"/>
    <property type="match status" value="1"/>
</dbReference>
<evidence type="ECO:0000256" key="14">
    <source>
        <dbReference type="ARBA" id="ARBA00048988"/>
    </source>
</evidence>
<dbReference type="GO" id="GO:0043138">
    <property type="term" value="F:3'-5' DNA helicase activity"/>
    <property type="evidence" value="ECO:0007669"/>
    <property type="project" value="UniProtKB-EC"/>
</dbReference>
<evidence type="ECO:0000256" key="8">
    <source>
        <dbReference type="ARBA" id="ARBA00023125"/>
    </source>
</evidence>
<comment type="catalytic activity">
    <reaction evidence="11">
        <text>Couples ATP hydrolysis with the unwinding of duplex DNA by translocating in the 3'-5' direction.</text>
        <dbReference type="EC" id="5.6.2.4"/>
    </reaction>
</comment>
<dbReference type="AlphaFoldDB" id="A0A366HAD5"/>
<dbReference type="GO" id="GO:0004527">
    <property type="term" value="F:exonuclease activity"/>
    <property type="evidence" value="ECO:0007669"/>
    <property type="project" value="UniProtKB-KW"/>
</dbReference>
<dbReference type="Gene3D" id="3.40.50.300">
    <property type="entry name" value="P-loop containing nucleotide triphosphate hydrolases"/>
    <property type="match status" value="4"/>
</dbReference>
<dbReference type="Pfam" id="PF00580">
    <property type="entry name" value="UvrD-helicase"/>
    <property type="match status" value="1"/>
</dbReference>
<dbReference type="GO" id="GO:0005524">
    <property type="term" value="F:ATP binding"/>
    <property type="evidence" value="ECO:0007669"/>
    <property type="project" value="UniProtKB-UniRule"/>
</dbReference>
<sequence length="1107" mass="120830">MTSKQPDDIAVRLAALDPRKSFLIQAPAGSGKTELLTDRILALLATVNRPEEIVAITFTRKAASEMHARVLSKLKAGTLAPPQEEHKKNSWLLAQQAMRRNDELGWNLLEYPARLSIRTIDAFCSYLVRGMPWLSGLGGMPAVADNAQEHYLAAARATLAMIDDVEAVASLVSHMDVDTRAAEDLLADMLASRDQWLPLLADSGDVEQLQNNLEQAIEEDLATVARAMPLGWAQSLAPSVTLAAAALQQSGEAFDLSALRDWSGDPLGTSCFDVEQWQALANVLLTATGSLRRTVTKKQGFDAKTAHKEQFVEWLKGCEACEPWIAGLAGVRNMPVDGYLPDQEATLRALVQVLWLASAQLSLRFAEAGEVDFVEIAQRAVLALGRADDPTDLLLSLDASIRHLLVDEFQDTSQSQIDLLRRLTSGWQADDGRTLFLVGDPMQSIYRFRKAEVGWFLKVQKEGLGEVKLQPLALTNNFRSQAGVVDWVNTVFAPLFPQYENPAMGAIPYTRSVAFNEALEIPGVLLHPVWSTAGRGEDEDGEAAAGEELVVGLVREALERNPQSEHPVAILVRARSHLQEIVLRLARENIPCRAVELVSLKSRQVVGDLVQLARALSHPADRLAWLSVLRSPLCGLRLESLHALFGADHSQAVPAVLSAWLAAGQDEAGLDQHEAGRLRRAATVLLDRRNAAGTIPFAAWLQQCWERLGGAAVYASPEDAADAESLFRLIEKLAPYGGLNPVEFDAQIDRLFAAPKSTGRAVEVMTIHKSKGLQFDTVILMGLHRRGRGDTAPLVRIEQSEGRLLLGPIKPRTADEADPVSAYLAAREKLRAGFETDRLLYVAVTRAREQLHLVGEVAVDEQGAVKAPPSSSLLGRLWEHIRQPEPPGSGPQVAAKPGENGPLRRPAYLVRMKTASTPPEPAMPASSAGRSGAWQWPAASDFEALAGTVAHAWLERLGRDGIDAWPVERVNASLPVIGKQLSRAGLSGAALDNATRAVHETLAATLSSERGRWLLRAARAYREWSLLDVSGRVSVIDLAISEEAGWLVVDYKTGVPRAGEAMAAFEIRMRERYLEQIERYCAYVGALDGRPARGALYFPRADIWIDC</sequence>
<dbReference type="InterPro" id="IPR011604">
    <property type="entry name" value="PDDEXK-like_dom_sf"/>
</dbReference>
<dbReference type="PROSITE" id="PS51198">
    <property type="entry name" value="UVRD_HELICASE_ATP_BIND"/>
    <property type="match status" value="1"/>
</dbReference>
<dbReference type="InterPro" id="IPR014017">
    <property type="entry name" value="DNA_helicase_UvrD-like_C"/>
</dbReference>
<evidence type="ECO:0000256" key="4">
    <source>
        <dbReference type="ARBA" id="ARBA00022801"/>
    </source>
</evidence>
<evidence type="ECO:0000259" key="17">
    <source>
        <dbReference type="PROSITE" id="PS51198"/>
    </source>
</evidence>
<dbReference type="OrthoDB" id="5905204at2"/>
<evidence type="ECO:0000256" key="5">
    <source>
        <dbReference type="ARBA" id="ARBA00022806"/>
    </source>
</evidence>
<evidence type="ECO:0000256" key="10">
    <source>
        <dbReference type="ARBA" id="ARBA00023235"/>
    </source>
</evidence>
<proteinExistence type="predicted"/>
<keyword evidence="5 15" id="KW-0347">Helicase</keyword>
<name>A0A366HAD5_9BURK</name>